<accession>A0A5J5K6D4</accession>
<protein>
    <submittedName>
        <fullName evidence="1">Uncharacterized protein</fullName>
    </submittedName>
</protein>
<gene>
    <name evidence="1" type="ORF">F5972_08600</name>
</gene>
<comment type="caution">
    <text evidence="1">The sequence shown here is derived from an EMBL/GenBank/DDBJ whole genome shotgun (WGS) entry which is preliminary data.</text>
</comment>
<dbReference type="Proteomes" id="UP000327011">
    <property type="component" value="Unassembled WGS sequence"/>
</dbReference>
<organism evidence="1 2">
    <name type="scientific">Microbispora cellulosiformans</name>
    <dbReference type="NCBI Taxonomy" id="2614688"/>
    <lineage>
        <taxon>Bacteria</taxon>
        <taxon>Bacillati</taxon>
        <taxon>Actinomycetota</taxon>
        <taxon>Actinomycetes</taxon>
        <taxon>Streptosporangiales</taxon>
        <taxon>Streptosporangiaceae</taxon>
        <taxon>Microbispora</taxon>
    </lineage>
</organism>
<proteinExistence type="predicted"/>
<keyword evidence="2" id="KW-1185">Reference proteome</keyword>
<evidence type="ECO:0000313" key="2">
    <source>
        <dbReference type="Proteomes" id="UP000327011"/>
    </source>
</evidence>
<reference evidence="1 2" key="1">
    <citation type="submission" date="2019-09" db="EMBL/GenBank/DDBJ databases">
        <title>Screening of Novel Bioactive Compounds from Soil-Associated.</title>
        <authorList>
            <person name="Gong X."/>
        </authorList>
    </citation>
    <scope>NUCLEOTIDE SEQUENCE [LARGE SCALE GENOMIC DNA]</scope>
    <source>
        <strain evidence="1 2">Gxj-6</strain>
    </source>
</reference>
<dbReference type="AlphaFoldDB" id="A0A5J5K6D4"/>
<evidence type="ECO:0000313" key="1">
    <source>
        <dbReference type="EMBL" id="KAA9379700.1"/>
    </source>
</evidence>
<name>A0A5J5K6D4_9ACTN</name>
<dbReference type="RefSeq" id="WP_150932889.1">
    <property type="nucleotide sequence ID" value="NZ_VYTZ01000003.1"/>
</dbReference>
<sequence>MSSSPGLAAALLAWADGNDKNVRAAVRLLVDHGHWLTCPEFTAAAIEFTEDRRLAFIDWDRAMIALRSGVAVGTASEKAILRLALALGSDVFEFDRLDHINRGLVRNAVTAALGGT</sequence>
<dbReference type="EMBL" id="VYTZ01000003">
    <property type="protein sequence ID" value="KAA9379700.1"/>
    <property type="molecule type" value="Genomic_DNA"/>
</dbReference>